<dbReference type="InterPro" id="IPR011880">
    <property type="entry name" value="PA_CoA_ligase"/>
</dbReference>
<keyword evidence="2 9" id="KW-0436">Ligase</keyword>
<sequence>MAWSKEETLSRDEMRAIQLAGLQRTVAYVYERNAHYRKKLDDLGVTPDDIRSLDDIRRLPFTTKQDLRDNYPFKMFSASPEEIVEYHATSGTTGKPIAVGYTRQDLEVWSESMARTCTGAGIGKNDVVQNIFGYGLFTGGLGAHYGALKVGAGVIPISGGNTQKQIMLMEDFGSTALTSTPSFLMHIYEVGEQMGVDFKSLNLKSALCGAEPWSESMRHSIQDKFGITVCDIYGLSEITGPGVSFECREEQSGLHVNEDFFYPEIIDPDSGEVLPEGEEGELVFTTINKYGQPLLRYRTRDISRLTYGTCSCGRTLVKMARVSGRSDDMLIIRGVNVFPSQIEAVIMKREGVSPHYMVIVERKGVMDSLRVKVEVTEEFMIKAAADVLKGAEFDILEDVAAVRSKVRHLQQDIKDVIGISVEVNLVPPGSIPRSQGKAQRIEDRRPK</sequence>
<comment type="subunit">
    <text evidence="1">Monomer.</text>
</comment>
<dbReference type="RefSeq" id="WP_085010673.1">
    <property type="nucleotide sequence ID" value="NZ_NAAD01000012.1"/>
</dbReference>
<dbReference type="PANTHER" id="PTHR43439:SF1">
    <property type="entry name" value="PHENYLACETATE-COENZYME A LIGASE"/>
    <property type="match status" value="1"/>
</dbReference>
<keyword evidence="13" id="KW-1185">Reference proteome</keyword>
<feature type="domain" description="AMP-dependent ligase C-terminal" evidence="11">
    <location>
        <begin position="334"/>
        <end position="445"/>
    </location>
</feature>
<dbReference type="CDD" id="cd05913">
    <property type="entry name" value="PaaK"/>
    <property type="match status" value="1"/>
</dbReference>
<comment type="caution">
    <text evidence="12">The sequence shown here is derived from an EMBL/GenBank/DDBJ whole genome shotgun (WGS) entry which is preliminary data.</text>
</comment>
<comment type="function">
    <text evidence="9">Catalyzes the activation of phenylacetic acid (PA) to phenylacetyl-CoA (PA-CoA).</text>
</comment>
<dbReference type="STRING" id="1969733.B5V00_10105"/>
<dbReference type="PIRSF" id="PIRSF006444">
    <property type="entry name" value="PaaK"/>
    <property type="match status" value="1"/>
</dbReference>
<dbReference type="FunFam" id="3.40.50.12780:FF:000016">
    <property type="entry name" value="Phenylacetate-coenzyme A ligase"/>
    <property type="match status" value="1"/>
</dbReference>
<evidence type="ECO:0000313" key="12">
    <source>
        <dbReference type="EMBL" id="ORJ59243.1"/>
    </source>
</evidence>
<evidence type="ECO:0000256" key="3">
    <source>
        <dbReference type="ARBA" id="ARBA00022741"/>
    </source>
</evidence>
<protein>
    <recommendedName>
        <fullName evidence="7 9">Phenylacetate-coenzyme A ligase</fullName>
        <ecNumber evidence="6 9">6.2.1.30</ecNumber>
    </recommendedName>
    <alternativeName>
        <fullName evidence="8 9">Phenylacetyl-CoA ligase</fullName>
    </alternativeName>
</protein>
<dbReference type="InterPro" id="IPR000873">
    <property type="entry name" value="AMP-dep_synth/lig_dom"/>
</dbReference>
<dbReference type="GO" id="GO:0047475">
    <property type="term" value="F:phenylacetate-CoA ligase activity"/>
    <property type="evidence" value="ECO:0007669"/>
    <property type="project" value="UniProtKB-EC"/>
</dbReference>
<dbReference type="Pfam" id="PF14535">
    <property type="entry name" value="AMP-binding_C_2"/>
    <property type="match status" value="1"/>
</dbReference>
<dbReference type="Gene3D" id="3.30.300.30">
    <property type="match status" value="1"/>
</dbReference>
<dbReference type="SUPFAM" id="SSF56801">
    <property type="entry name" value="Acetyl-CoA synthetase-like"/>
    <property type="match status" value="1"/>
</dbReference>
<evidence type="ECO:0000313" key="13">
    <source>
        <dbReference type="Proteomes" id="UP000193136"/>
    </source>
</evidence>
<evidence type="ECO:0000256" key="2">
    <source>
        <dbReference type="ARBA" id="ARBA00022598"/>
    </source>
</evidence>
<dbReference type="InterPro" id="IPR042099">
    <property type="entry name" value="ANL_N_sf"/>
</dbReference>
<dbReference type="AlphaFoldDB" id="A0A1X0Y255"/>
<evidence type="ECO:0000256" key="9">
    <source>
        <dbReference type="PIRNR" id="PIRNR006444"/>
    </source>
</evidence>
<comment type="similarity">
    <text evidence="5 9">Belongs to the phenylacetyl-CoA ligase family.</text>
</comment>
<evidence type="ECO:0000256" key="5">
    <source>
        <dbReference type="ARBA" id="ARBA00061566"/>
    </source>
</evidence>
<comment type="pathway">
    <text evidence="4 9">Aromatic compound metabolism; phenylacetate degradation.</text>
</comment>
<reference evidence="12 13" key="1">
    <citation type="submission" date="2017-03" db="EMBL/GenBank/DDBJ databases">
        <title>Genome sequence of Geothermobacter sp. EPR-M, Deep-Sea Iron Reducer.</title>
        <authorList>
            <person name="Tully B."/>
            <person name="Savalia P."/>
            <person name="Abuyen K."/>
            <person name="Baughan C."/>
            <person name="Romero E."/>
            <person name="Ronkowski C."/>
            <person name="Torres B."/>
            <person name="Tremblay J."/>
            <person name="Trujillo A."/>
            <person name="Tyler M."/>
            <person name="Perez-Rodriguez I."/>
            <person name="Amend J."/>
        </authorList>
    </citation>
    <scope>NUCLEOTIDE SEQUENCE [LARGE SCALE GENOMIC DNA]</scope>
    <source>
        <strain evidence="12 13">EPR-M</strain>
    </source>
</reference>
<dbReference type="GO" id="GO:0000166">
    <property type="term" value="F:nucleotide binding"/>
    <property type="evidence" value="ECO:0007669"/>
    <property type="project" value="UniProtKB-KW"/>
</dbReference>
<dbReference type="OrthoDB" id="580775at2"/>
<dbReference type="EC" id="6.2.1.30" evidence="6 9"/>
<feature type="domain" description="AMP-dependent synthetase/ligase" evidence="10">
    <location>
        <begin position="72"/>
        <end position="284"/>
    </location>
</feature>
<comment type="catalytic activity">
    <reaction evidence="9">
        <text>2-phenylacetate + ATP + CoA = phenylacetyl-CoA + AMP + diphosphate</text>
        <dbReference type="Rhea" id="RHEA:20956"/>
        <dbReference type="ChEBI" id="CHEBI:18401"/>
        <dbReference type="ChEBI" id="CHEBI:30616"/>
        <dbReference type="ChEBI" id="CHEBI:33019"/>
        <dbReference type="ChEBI" id="CHEBI:57287"/>
        <dbReference type="ChEBI" id="CHEBI:57390"/>
        <dbReference type="ChEBI" id="CHEBI:456215"/>
        <dbReference type="EC" id="6.2.1.30"/>
    </reaction>
</comment>
<dbReference type="Proteomes" id="UP000193136">
    <property type="component" value="Unassembled WGS sequence"/>
</dbReference>
<proteinExistence type="inferred from homology"/>
<accession>A0A1X0Y255</accession>
<dbReference type="InterPro" id="IPR051414">
    <property type="entry name" value="Adenylate-forming_Reductase"/>
</dbReference>
<dbReference type="InterPro" id="IPR028154">
    <property type="entry name" value="AMP-dep_Lig_C"/>
</dbReference>
<dbReference type="Pfam" id="PF00501">
    <property type="entry name" value="AMP-binding"/>
    <property type="match status" value="1"/>
</dbReference>
<evidence type="ECO:0000256" key="8">
    <source>
        <dbReference type="ARBA" id="ARBA00075111"/>
    </source>
</evidence>
<dbReference type="EMBL" id="NAAD01000012">
    <property type="protein sequence ID" value="ORJ59243.1"/>
    <property type="molecule type" value="Genomic_DNA"/>
</dbReference>
<gene>
    <name evidence="12" type="ORF">B5V00_10105</name>
</gene>
<evidence type="ECO:0000256" key="1">
    <source>
        <dbReference type="ARBA" id="ARBA00011245"/>
    </source>
</evidence>
<dbReference type="InterPro" id="IPR045851">
    <property type="entry name" value="AMP-bd_C_sf"/>
</dbReference>
<evidence type="ECO:0000259" key="11">
    <source>
        <dbReference type="Pfam" id="PF14535"/>
    </source>
</evidence>
<keyword evidence="3 9" id="KW-0547">Nucleotide-binding</keyword>
<evidence type="ECO:0000256" key="4">
    <source>
        <dbReference type="ARBA" id="ARBA00060591"/>
    </source>
</evidence>
<dbReference type="Gene3D" id="3.40.50.12780">
    <property type="entry name" value="N-terminal domain of ligase-like"/>
    <property type="match status" value="1"/>
</dbReference>
<name>A0A1X0Y255_9BACT</name>
<dbReference type="UniPathway" id="UPA00930"/>
<evidence type="ECO:0000256" key="7">
    <source>
        <dbReference type="ARBA" id="ARBA00068695"/>
    </source>
</evidence>
<evidence type="ECO:0000256" key="6">
    <source>
        <dbReference type="ARBA" id="ARBA00066629"/>
    </source>
</evidence>
<dbReference type="GO" id="GO:0010124">
    <property type="term" value="P:phenylacetate catabolic process"/>
    <property type="evidence" value="ECO:0007669"/>
    <property type="project" value="UniProtKB-UniRule"/>
</dbReference>
<evidence type="ECO:0000259" key="10">
    <source>
        <dbReference type="Pfam" id="PF00501"/>
    </source>
</evidence>
<dbReference type="PANTHER" id="PTHR43439">
    <property type="entry name" value="PHENYLACETATE-COENZYME A LIGASE"/>
    <property type="match status" value="1"/>
</dbReference>
<organism evidence="12 13">
    <name type="scientific">Geothermobacter hydrogeniphilus</name>
    <dbReference type="NCBI Taxonomy" id="1969733"/>
    <lineage>
        <taxon>Bacteria</taxon>
        <taxon>Pseudomonadati</taxon>
        <taxon>Thermodesulfobacteriota</taxon>
        <taxon>Desulfuromonadia</taxon>
        <taxon>Desulfuromonadales</taxon>
        <taxon>Geothermobacteraceae</taxon>
        <taxon>Geothermobacter</taxon>
    </lineage>
</organism>